<protein>
    <recommendedName>
        <fullName evidence="1">Heterokaryon incompatibility domain-containing protein</fullName>
    </recommendedName>
</protein>
<keyword evidence="3" id="KW-1185">Reference proteome</keyword>
<sequence>MNVKNHTYNTNGQIDAWVPAQANPRSLVCSTCWTNLFTPKTFQAAWKSQFQQDERYFYEAYTTTLFQTKISAGQGCTWCILLAAGLAQQQDPPEDTQQIKIHVRFYRALFSSGSLVGGQSMAVRVGRTQWLNNMHRYIYADADDPCSSEVHARNLITNLRSPETYRLVHENVSECAKNHGQCTKPHEGNLPSRVISCIDPEHPKLIETKRQLGSYVVLSYVWGESQPHQSTTSNLQTYIHQGIPIDSVPQTIRDAIWITHACGHQYLWVDSFCIVQDSREDKLREISQIPHIFSNAYFTIIAARSPRVGAGFLEDYVSASSPDVFLPFVCQDGSIATMRASVPIAYDASKEPVNQRAWCLEEYLLSTRSLIYAGNTLQFSCKTTRMNVGKGVRRNYADEQSRMAYSMQVWFRLSDPGLDDWERSLVWHGVVEDYTSRSVTKYKDKLIALAGVAHQFRDVCSWTEYLAGLWKETLFYDLLWFRLLSDRSEKLVKYRGPSWSWASVEGSVEFSRTPGNRKLKPFDVVSKLGEHEMRLASNILLFGAVTEGSYIMIQARLVKAHIQQGSLLQFDTWDLYAHGYYPDTTEEIGGDVWFIPLVSRNRTNYHWFHAAGLVVVVADKSKSNCFRRVGYYFQDIHDMSWMIDVDEQVITLV</sequence>
<feature type="domain" description="Heterokaryon incompatibility" evidence="1">
    <location>
        <begin position="215"/>
        <end position="362"/>
    </location>
</feature>
<evidence type="ECO:0000313" key="3">
    <source>
        <dbReference type="Proteomes" id="UP001383192"/>
    </source>
</evidence>
<name>A0AAW0DII3_9AGAR</name>
<comment type="caution">
    <text evidence="2">The sequence shown here is derived from an EMBL/GenBank/DDBJ whole genome shotgun (WGS) entry which is preliminary data.</text>
</comment>
<dbReference type="EMBL" id="JAYKXP010000014">
    <property type="protein sequence ID" value="KAK7050860.1"/>
    <property type="molecule type" value="Genomic_DNA"/>
</dbReference>
<gene>
    <name evidence="2" type="ORF">VNI00_004971</name>
</gene>
<reference evidence="2 3" key="1">
    <citation type="submission" date="2024-01" db="EMBL/GenBank/DDBJ databases">
        <title>A draft genome for a cacao thread blight-causing isolate of Paramarasmius palmivorus.</title>
        <authorList>
            <person name="Baruah I.K."/>
            <person name="Bukari Y."/>
            <person name="Amoako-Attah I."/>
            <person name="Meinhardt L.W."/>
            <person name="Bailey B.A."/>
            <person name="Cohen S.P."/>
        </authorList>
    </citation>
    <scope>NUCLEOTIDE SEQUENCE [LARGE SCALE GENOMIC DNA]</scope>
    <source>
        <strain evidence="2 3">GH-12</strain>
    </source>
</reference>
<evidence type="ECO:0000313" key="2">
    <source>
        <dbReference type="EMBL" id="KAK7050860.1"/>
    </source>
</evidence>
<dbReference type="PANTHER" id="PTHR33112">
    <property type="entry name" value="DOMAIN PROTEIN, PUTATIVE-RELATED"/>
    <property type="match status" value="1"/>
</dbReference>
<dbReference type="Proteomes" id="UP001383192">
    <property type="component" value="Unassembled WGS sequence"/>
</dbReference>
<dbReference type="PANTHER" id="PTHR33112:SF16">
    <property type="entry name" value="HETEROKARYON INCOMPATIBILITY DOMAIN-CONTAINING PROTEIN"/>
    <property type="match status" value="1"/>
</dbReference>
<dbReference type="InterPro" id="IPR010730">
    <property type="entry name" value="HET"/>
</dbReference>
<organism evidence="2 3">
    <name type="scientific">Paramarasmius palmivorus</name>
    <dbReference type="NCBI Taxonomy" id="297713"/>
    <lineage>
        <taxon>Eukaryota</taxon>
        <taxon>Fungi</taxon>
        <taxon>Dikarya</taxon>
        <taxon>Basidiomycota</taxon>
        <taxon>Agaricomycotina</taxon>
        <taxon>Agaricomycetes</taxon>
        <taxon>Agaricomycetidae</taxon>
        <taxon>Agaricales</taxon>
        <taxon>Marasmiineae</taxon>
        <taxon>Marasmiaceae</taxon>
        <taxon>Paramarasmius</taxon>
    </lineage>
</organism>
<dbReference type="Pfam" id="PF06985">
    <property type="entry name" value="HET"/>
    <property type="match status" value="1"/>
</dbReference>
<dbReference type="AlphaFoldDB" id="A0AAW0DII3"/>
<evidence type="ECO:0000259" key="1">
    <source>
        <dbReference type="Pfam" id="PF06985"/>
    </source>
</evidence>
<accession>A0AAW0DII3</accession>
<proteinExistence type="predicted"/>